<sequence>MKKMMRLTVLSLVTLLSLSGLIGCSSNSAETTTSNKQETAKESTEKTTKTSKLRVELLDFGDLPASEGTIDNNRWTKYVKEEALKFGVDVEFLVVPRNQESDKINVLMASGSAPDLIMTYDRNLFLNYAKMGGLTDLTPYMDKEGANIKKYFGDEFLKYGQVDGKQFSIPARRASYATNGAFIRKDWLDQLKLPVPQTIEEFYNTLKAFKDNAEALGTKDVIPMGMIPLGGTYNGMNVALEAFAKTPTDEEIASVPIFLREGALDGLKFMNKLYHEGLLNKEFGLDSNGQKIKEQYANNQVGFVANHSSYPWLDLSISTLRSKAPEADYVAFPGVKNKSGEIVMQQGLEIGFYNMVPKTSKNPEAAVKYLDWFVNEGGSKLFYGFEGEHYEMKDGKMVVIDPAHNAKTLKLGGWLATVYNMTADKDPAKQRELLKNRITGKDGESYLAGIQTFEKAGKRQVVFNAVPDMQIKYGTALTKLTNDSLTQIMMATPDKVESQYKKFVDEYMSAGGKDVMDEAKRLYAEMKK</sequence>
<dbReference type="InterPro" id="IPR050490">
    <property type="entry name" value="Bact_solute-bd_prot1"/>
</dbReference>
<dbReference type="EMBL" id="CP011388">
    <property type="protein sequence ID" value="ANE45738.1"/>
    <property type="molecule type" value="Genomic_DNA"/>
</dbReference>
<dbReference type="Proteomes" id="UP000076927">
    <property type="component" value="Chromosome"/>
</dbReference>
<dbReference type="InterPro" id="IPR006059">
    <property type="entry name" value="SBP"/>
</dbReference>
<feature type="region of interest" description="Disordered" evidence="6">
    <location>
        <begin position="27"/>
        <end position="48"/>
    </location>
</feature>
<dbReference type="PANTHER" id="PTHR43649">
    <property type="entry name" value="ARABINOSE-BINDING PROTEIN-RELATED"/>
    <property type="match status" value="1"/>
</dbReference>
<dbReference type="RefSeq" id="WP_068604766.1">
    <property type="nucleotide sequence ID" value="NZ_CP011388.1"/>
</dbReference>
<feature type="signal peptide" evidence="7">
    <location>
        <begin position="1"/>
        <end position="29"/>
    </location>
</feature>
<dbReference type="Gene3D" id="3.40.190.10">
    <property type="entry name" value="Periplasmic binding protein-like II"/>
    <property type="match status" value="2"/>
</dbReference>
<evidence type="ECO:0000256" key="1">
    <source>
        <dbReference type="ARBA" id="ARBA00022475"/>
    </source>
</evidence>
<name>A0A172TFB1_9BACL</name>
<keyword evidence="9" id="KW-1185">Reference proteome</keyword>
<feature type="compositionally biased region" description="Basic and acidic residues" evidence="6">
    <location>
        <begin position="38"/>
        <end position="48"/>
    </location>
</feature>
<gene>
    <name evidence="8" type="ORF">SY83_04850</name>
</gene>
<dbReference type="PATRIC" id="fig|1178515.4.peg.982"/>
<dbReference type="PANTHER" id="PTHR43649:SF33">
    <property type="entry name" value="POLYGALACTURONAN_RHAMNOGALACTURONAN-BINDING PROTEIN YTCQ"/>
    <property type="match status" value="1"/>
</dbReference>
<evidence type="ECO:0000256" key="5">
    <source>
        <dbReference type="ARBA" id="ARBA00023288"/>
    </source>
</evidence>
<keyword evidence="2 7" id="KW-0732">Signal</keyword>
<feature type="chain" id="PRO_5008000713" description="ABC transporter substrate-binding protein" evidence="7">
    <location>
        <begin position="30"/>
        <end position="528"/>
    </location>
</feature>
<dbReference type="AlphaFoldDB" id="A0A172TFB1"/>
<keyword evidence="1" id="KW-1003">Cell membrane</keyword>
<protein>
    <recommendedName>
        <fullName evidence="10">ABC transporter substrate-binding protein</fullName>
    </recommendedName>
</protein>
<keyword evidence="3" id="KW-0472">Membrane</keyword>
<evidence type="ECO:0000313" key="8">
    <source>
        <dbReference type="EMBL" id="ANE45738.1"/>
    </source>
</evidence>
<evidence type="ECO:0008006" key="10">
    <source>
        <dbReference type="Google" id="ProtNLM"/>
    </source>
</evidence>
<dbReference type="Pfam" id="PF01547">
    <property type="entry name" value="SBP_bac_1"/>
    <property type="match status" value="1"/>
</dbReference>
<keyword evidence="5" id="KW-0449">Lipoprotein</keyword>
<dbReference type="SUPFAM" id="SSF53850">
    <property type="entry name" value="Periplasmic binding protein-like II"/>
    <property type="match status" value="1"/>
</dbReference>
<evidence type="ECO:0000256" key="7">
    <source>
        <dbReference type="SAM" id="SignalP"/>
    </source>
</evidence>
<evidence type="ECO:0000256" key="3">
    <source>
        <dbReference type="ARBA" id="ARBA00023136"/>
    </source>
</evidence>
<dbReference type="KEGG" id="pswu:SY83_04850"/>
<keyword evidence="4" id="KW-0564">Palmitate</keyword>
<reference evidence="8 9" key="1">
    <citation type="submission" date="2015-01" db="EMBL/GenBank/DDBJ databases">
        <title>Paenibacillus swuensis/DY6/whole genome sequencing.</title>
        <authorList>
            <person name="Kim M.K."/>
            <person name="Srinivasan S."/>
            <person name="Lee J.-J."/>
        </authorList>
    </citation>
    <scope>NUCLEOTIDE SEQUENCE [LARGE SCALE GENOMIC DNA]</scope>
    <source>
        <strain evidence="8 9">DY6</strain>
    </source>
</reference>
<accession>A0A172TFB1</accession>
<proteinExistence type="predicted"/>
<evidence type="ECO:0000313" key="9">
    <source>
        <dbReference type="Proteomes" id="UP000076927"/>
    </source>
</evidence>
<evidence type="ECO:0000256" key="4">
    <source>
        <dbReference type="ARBA" id="ARBA00023139"/>
    </source>
</evidence>
<evidence type="ECO:0000256" key="2">
    <source>
        <dbReference type="ARBA" id="ARBA00022729"/>
    </source>
</evidence>
<dbReference type="STRING" id="1178515.SY83_04850"/>
<organism evidence="8 9">
    <name type="scientific">Paenibacillus swuensis</name>
    <dbReference type="NCBI Taxonomy" id="1178515"/>
    <lineage>
        <taxon>Bacteria</taxon>
        <taxon>Bacillati</taxon>
        <taxon>Bacillota</taxon>
        <taxon>Bacilli</taxon>
        <taxon>Bacillales</taxon>
        <taxon>Paenibacillaceae</taxon>
        <taxon>Paenibacillus</taxon>
    </lineage>
</organism>
<dbReference type="PROSITE" id="PS51257">
    <property type="entry name" value="PROKAR_LIPOPROTEIN"/>
    <property type="match status" value="1"/>
</dbReference>
<evidence type="ECO:0000256" key="6">
    <source>
        <dbReference type="SAM" id="MobiDB-lite"/>
    </source>
</evidence>